<evidence type="ECO:0000256" key="5">
    <source>
        <dbReference type="ARBA" id="ARBA00023136"/>
    </source>
</evidence>
<accession>A0A4Z0V105</accession>
<name>A0A4Z0V105_9BACT</name>
<evidence type="ECO:0000256" key="3">
    <source>
        <dbReference type="ARBA" id="ARBA00022692"/>
    </source>
</evidence>
<feature type="transmembrane region" description="Helical" evidence="7">
    <location>
        <begin position="201"/>
        <end position="219"/>
    </location>
</feature>
<dbReference type="InterPro" id="IPR010619">
    <property type="entry name" value="ThrE-like_N"/>
</dbReference>
<dbReference type="GO" id="GO:0015744">
    <property type="term" value="P:succinate transport"/>
    <property type="evidence" value="ECO:0007669"/>
    <property type="project" value="TreeGrafter"/>
</dbReference>
<keyword evidence="2" id="KW-1003">Cell membrane</keyword>
<sequence length="263" mass="28748">MMTTVKSEVCPSAREVCMFISQYSAWLYGCGATCIRLEKNVQRIAAAYGTRVELSIMPRHIHVSVWDNRNEDAVTAVVSVRCVPVSFDMNTRLSELSWAIADGRIGFEDAHAEMADIVEGDSQNEWLVLLLASVANASFCRLFGGDAVAMVVVFIATLAGYYLKQILLDKGWDVRAVFMACSFVSSVLGATGILFSLGNTPFIALGTSVLYLVPGIPLLNSFSDMLYRHYVCAFSRFVDAVVLTCCLSIGLCGGMMFMNVGMF</sequence>
<protein>
    <submittedName>
        <fullName evidence="9">Threonine/serine exporter</fullName>
    </submittedName>
</protein>
<proteinExistence type="inferred from homology"/>
<keyword evidence="3 7" id="KW-0812">Transmembrane</keyword>
<dbReference type="RefSeq" id="WP_135472123.1">
    <property type="nucleotide sequence ID" value="NZ_CASCVZ010000010.1"/>
</dbReference>
<evidence type="ECO:0000256" key="4">
    <source>
        <dbReference type="ARBA" id="ARBA00022989"/>
    </source>
</evidence>
<evidence type="ECO:0000256" key="7">
    <source>
        <dbReference type="SAM" id="Phobius"/>
    </source>
</evidence>
<keyword evidence="5 7" id="KW-0472">Membrane</keyword>
<evidence type="ECO:0000256" key="1">
    <source>
        <dbReference type="ARBA" id="ARBA00004651"/>
    </source>
</evidence>
<evidence type="ECO:0000313" key="10">
    <source>
        <dbReference type="Proteomes" id="UP000297635"/>
    </source>
</evidence>
<organism evidence="9 10">
    <name type="scientific">Duncaniella freteri</name>
    <dbReference type="NCBI Taxonomy" id="2530391"/>
    <lineage>
        <taxon>Bacteria</taxon>
        <taxon>Pseudomonadati</taxon>
        <taxon>Bacteroidota</taxon>
        <taxon>Bacteroidia</taxon>
        <taxon>Bacteroidales</taxon>
        <taxon>Muribaculaceae</taxon>
        <taxon>Duncaniella</taxon>
    </lineage>
</organism>
<comment type="similarity">
    <text evidence="6">Belongs to the ThrE exporter (TC 2.A.79) family.</text>
</comment>
<comment type="subcellular location">
    <subcellularLocation>
        <location evidence="1">Cell membrane</location>
        <topology evidence="1">Multi-pass membrane protein</topology>
    </subcellularLocation>
</comment>
<keyword evidence="10" id="KW-1185">Reference proteome</keyword>
<feature type="transmembrane region" description="Helical" evidence="7">
    <location>
        <begin position="175"/>
        <end position="195"/>
    </location>
</feature>
<dbReference type="PANTHER" id="PTHR34390:SF2">
    <property type="entry name" value="SUCCINATE TRANSPORTER SUBUNIT YJJP-RELATED"/>
    <property type="match status" value="1"/>
</dbReference>
<dbReference type="Proteomes" id="UP000297635">
    <property type="component" value="Unassembled WGS sequence"/>
</dbReference>
<feature type="transmembrane region" description="Helical" evidence="7">
    <location>
        <begin position="240"/>
        <end position="260"/>
    </location>
</feature>
<evidence type="ECO:0000259" key="8">
    <source>
        <dbReference type="Pfam" id="PF06738"/>
    </source>
</evidence>
<dbReference type="InterPro" id="IPR050539">
    <property type="entry name" value="ThrE_Dicarb/AminoAcid_Exp"/>
</dbReference>
<reference evidence="9 10" key="1">
    <citation type="submission" date="2019-02" db="EMBL/GenBank/DDBJ databases">
        <title>Isolation and identification of novel species under the genus Muribaculum.</title>
        <authorList>
            <person name="Miyake S."/>
            <person name="Ding Y."/>
            <person name="Low A."/>
            <person name="Soh M."/>
            <person name="Seedorf H."/>
        </authorList>
    </citation>
    <scope>NUCLEOTIDE SEQUENCE [LARGE SCALE GENOMIC DNA]</scope>
    <source>
        <strain evidence="9 10">TLL-A3</strain>
    </source>
</reference>
<dbReference type="PANTHER" id="PTHR34390">
    <property type="entry name" value="UPF0442 PROTEIN YJJB-RELATED"/>
    <property type="match status" value="1"/>
</dbReference>
<feature type="domain" description="Threonine/serine exporter-like N-terminal" evidence="8">
    <location>
        <begin position="20"/>
        <end position="257"/>
    </location>
</feature>
<feature type="transmembrane region" description="Helical" evidence="7">
    <location>
        <begin position="142"/>
        <end position="163"/>
    </location>
</feature>
<dbReference type="AlphaFoldDB" id="A0A4Z0V105"/>
<dbReference type="GO" id="GO:0022857">
    <property type="term" value="F:transmembrane transporter activity"/>
    <property type="evidence" value="ECO:0007669"/>
    <property type="project" value="InterPro"/>
</dbReference>
<comment type="caution">
    <text evidence="9">The sequence shown here is derived from an EMBL/GenBank/DDBJ whole genome shotgun (WGS) entry which is preliminary data.</text>
</comment>
<dbReference type="PROSITE" id="PS51257">
    <property type="entry name" value="PROKAR_LIPOPROTEIN"/>
    <property type="match status" value="1"/>
</dbReference>
<keyword evidence="4 7" id="KW-1133">Transmembrane helix</keyword>
<gene>
    <name evidence="9" type="ORF">EZ315_10990</name>
</gene>
<dbReference type="EMBL" id="SJSA01000002">
    <property type="protein sequence ID" value="TGG36384.1"/>
    <property type="molecule type" value="Genomic_DNA"/>
</dbReference>
<evidence type="ECO:0000256" key="6">
    <source>
        <dbReference type="ARBA" id="ARBA00034125"/>
    </source>
</evidence>
<dbReference type="GeneID" id="82150314"/>
<dbReference type="GO" id="GO:0005886">
    <property type="term" value="C:plasma membrane"/>
    <property type="evidence" value="ECO:0007669"/>
    <property type="project" value="UniProtKB-SubCell"/>
</dbReference>
<evidence type="ECO:0000256" key="2">
    <source>
        <dbReference type="ARBA" id="ARBA00022475"/>
    </source>
</evidence>
<dbReference type="Pfam" id="PF06738">
    <property type="entry name" value="ThrE"/>
    <property type="match status" value="1"/>
</dbReference>
<evidence type="ECO:0000313" key="9">
    <source>
        <dbReference type="EMBL" id="TGG36384.1"/>
    </source>
</evidence>